<dbReference type="EMBL" id="JAMYXC010000295">
    <property type="protein sequence ID" value="MCP1170395.1"/>
    <property type="molecule type" value="Genomic_DNA"/>
</dbReference>
<reference evidence="5" key="1">
    <citation type="submission" date="2022-06" db="EMBL/GenBank/DDBJ databases">
        <title>Limimaricola sediminis sp. nov., isolated from an intertidal sediment.</title>
        <authorList>
            <person name="Shao X."/>
        </authorList>
    </citation>
    <scope>NUCLEOTIDE SEQUENCE</scope>
    <source>
        <strain evidence="5">ASW11-118</strain>
    </source>
</reference>
<dbReference type="InterPro" id="IPR008920">
    <property type="entry name" value="TF_FadR/GntR_C"/>
</dbReference>
<dbReference type="AlphaFoldDB" id="A0A9X2FU50"/>
<dbReference type="Pfam" id="PF07729">
    <property type="entry name" value="FCD"/>
    <property type="match status" value="1"/>
</dbReference>
<gene>
    <name evidence="5" type="ORF">NHG85_17965</name>
</gene>
<evidence type="ECO:0000256" key="3">
    <source>
        <dbReference type="ARBA" id="ARBA00023163"/>
    </source>
</evidence>
<dbReference type="SUPFAM" id="SSF48008">
    <property type="entry name" value="GntR ligand-binding domain-like"/>
    <property type="match status" value="1"/>
</dbReference>
<accession>A0A9X2FU50</accession>
<name>A0A9X2FU50_9RHOB</name>
<keyword evidence="3" id="KW-0804">Transcription</keyword>
<organism evidence="5 6">
    <name type="scientific">Limimaricola litoreus</name>
    <dbReference type="NCBI Taxonomy" id="2955316"/>
    <lineage>
        <taxon>Bacteria</taxon>
        <taxon>Pseudomonadati</taxon>
        <taxon>Pseudomonadota</taxon>
        <taxon>Alphaproteobacteria</taxon>
        <taxon>Rhodobacterales</taxon>
        <taxon>Paracoccaceae</taxon>
        <taxon>Limimaricola</taxon>
    </lineage>
</organism>
<keyword evidence="6" id="KW-1185">Reference proteome</keyword>
<dbReference type="Proteomes" id="UP001139477">
    <property type="component" value="Unassembled WGS sequence"/>
</dbReference>
<evidence type="ECO:0000313" key="6">
    <source>
        <dbReference type="Proteomes" id="UP001139477"/>
    </source>
</evidence>
<evidence type="ECO:0000256" key="1">
    <source>
        <dbReference type="ARBA" id="ARBA00023015"/>
    </source>
</evidence>
<evidence type="ECO:0000256" key="2">
    <source>
        <dbReference type="ARBA" id="ARBA00023125"/>
    </source>
</evidence>
<dbReference type="GO" id="GO:0003677">
    <property type="term" value="F:DNA binding"/>
    <property type="evidence" value="ECO:0007669"/>
    <property type="project" value="UniProtKB-KW"/>
</dbReference>
<protein>
    <submittedName>
        <fullName evidence="5">FCD domain-containing protein</fullName>
    </submittedName>
</protein>
<evidence type="ECO:0000259" key="4">
    <source>
        <dbReference type="Pfam" id="PF07729"/>
    </source>
</evidence>
<evidence type="ECO:0000313" key="5">
    <source>
        <dbReference type="EMBL" id="MCP1170395.1"/>
    </source>
</evidence>
<sequence>MTSLSACGSARLRSFGASLLDYPLIMGGFFLYSDEDARQSVRQHAEIITALRARSPEWAESAVVSHLSATGRAFASRVSPRAGTAAPDVRASAVSLP</sequence>
<feature type="domain" description="GntR C-terminal" evidence="4">
    <location>
        <begin position="4"/>
        <end position="68"/>
    </location>
</feature>
<comment type="caution">
    <text evidence="5">The sequence shown here is derived from an EMBL/GenBank/DDBJ whole genome shotgun (WGS) entry which is preliminary data.</text>
</comment>
<proteinExistence type="predicted"/>
<keyword evidence="2" id="KW-0238">DNA-binding</keyword>
<dbReference type="InterPro" id="IPR011711">
    <property type="entry name" value="GntR_C"/>
</dbReference>
<dbReference type="Gene3D" id="1.20.120.530">
    <property type="entry name" value="GntR ligand-binding domain-like"/>
    <property type="match status" value="1"/>
</dbReference>
<keyword evidence="1" id="KW-0805">Transcription regulation</keyword>